<proteinExistence type="predicted"/>
<dbReference type="InterPro" id="IPR003615">
    <property type="entry name" value="HNH_nuc"/>
</dbReference>
<dbReference type="Gene3D" id="1.10.10.10">
    <property type="entry name" value="Winged helix-like DNA-binding domain superfamily/Winged helix DNA-binding domain"/>
    <property type="match status" value="2"/>
</dbReference>
<feature type="domain" description="HNH nuclease" evidence="1">
    <location>
        <begin position="256"/>
        <end position="306"/>
    </location>
</feature>
<comment type="caution">
    <text evidence="2">The sequence shown here is derived from an EMBL/GenBank/DDBJ whole genome shotgun (WGS) entry which is preliminary data.</text>
</comment>
<feature type="domain" description="HNH nuclease" evidence="1">
    <location>
        <begin position="77"/>
        <end position="127"/>
    </location>
</feature>
<keyword evidence="3" id="KW-1185">Reference proteome</keyword>
<dbReference type="EMBL" id="CAUYUJ010018388">
    <property type="protein sequence ID" value="CAK0883199.1"/>
    <property type="molecule type" value="Genomic_DNA"/>
</dbReference>
<dbReference type="Pfam" id="PF22083">
    <property type="entry name" value="I-HmuI_NUMOD-like"/>
    <property type="match status" value="2"/>
</dbReference>
<protein>
    <recommendedName>
        <fullName evidence="1">HNH nuclease domain-containing protein</fullName>
    </recommendedName>
</protein>
<dbReference type="Proteomes" id="UP001189429">
    <property type="component" value="Unassembled WGS sequence"/>
</dbReference>
<dbReference type="InterPro" id="IPR044925">
    <property type="entry name" value="His-Me_finger_sf"/>
</dbReference>
<reference evidence="2" key="1">
    <citation type="submission" date="2023-10" db="EMBL/GenBank/DDBJ databases">
        <authorList>
            <person name="Chen Y."/>
            <person name="Shah S."/>
            <person name="Dougan E. K."/>
            <person name="Thang M."/>
            <person name="Chan C."/>
        </authorList>
    </citation>
    <scope>NUCLEOTIDE SEQUENCE [LARGE SCALE GENOMIC DNA]</scope>
</reference>
<evidence type="ECO:0000313" key="3">
    <source>
        <dbReference type="Proteomes" id="UP001189429"/>
    </source>
</evidence>
<dbReference type="SUPFAM" id="SSF54060">
    <property type="entry name" value="His-Me finger endonucleases"/>
    <property type="match status" value="2"/>
</dbReference>
<dbReference type="InterPro" id="IPR054307">
    <property type="entry name" value="I-HmuI_NUMOD-like"/>
</dbReference>
<gene>
    <name evidence="2" type="ORF">PCOR1329_LOCUS65463</name>
</gene>
<dbReference type="SMART" id="SM00507">
    <property type="entry name" value="HNHc"/>
    <property type="match status" value="2"/>
</dbReference>
<accession>A0ABN9WAD2</accession>
<name>A0ABN9WAD2_9DINO</name>
<evidence type="ECO:0000259" key="1">
    <source>
        <dbReference type="SMART" id="SM00507"/>
    </source>
</evidence>
<dbReference type="InterPro" id="IPR036388">
    <property type="entry name" value="WH-like_DNA-bd_sf"/>
</dbReference>
<dbReference type="SUPFAM" id="SSF64496">
    <property type="entry name" value="DNA-binding domain of intron-encoded endonucleases"/>
    <property type="match status" value="1"/>
</dbReference>
<dbReference type="Gene3D" id="3.90.75.20">
    <property type="match status" value="2"/>
</dbReference>
<organism evidence="2 3">
    <name type="scientific">Prorocentrum cordatum</name>
    <dbReference type="NCBI Taxonomy" id="2364126"/>
    <lineage>
        <taxon>Eukaryota</taxon>
        <taxon>Sar</taxon>
        <taxon>Alveolata</taxon>
        <taxon>Dinophyceae</taxon>
        <taxon>Prorocentrales</taxon>
        <taxon>Prorocentraceae</taxon>
        <taxon>Prorocentrum</taxon>
    </lineage>
</organism>
<dbReference type="Pfam" id="PF13392">
    <property type="entry name" value="HNH_3"/>
    <property type="match status" value="2"/>
</dbReference>
<sequence length="397" mass="44320">MFFRSGCSVSRRVCSPHVTSSFAILVGTGPAARLVSNTPVLHPRCSMVSSFGRVQYVSGSIGLGCLHPSGYRVTRAGGRQRFVHRLVAEAFLGDPPSVQHCQVNHKDGARDNNRVTNLEYVTRSQNVRHSFCINPNRRHGGRLLAKPVCGRLVGTDVWNWYPSMSVASRQLNVHRSNVTSCCIGSMRQIGGYEFKYANVDVMDIAPGEQWRQAVHPDTGESLLNWMVSSEGRVQSSRRIVGLGTRCDSGYFKIQVNRQKISVHRIVARVFIGPPLDPEHREVNHVDGDPGNNQVGNLQWVSRQENIIHSYMTNETRLRGPMAMRKAVVAQHLITKESMEYPSINDAARRLSLKCGSVSACCHGRISRTGMYTFRFVEHAPTYLVGEDWRPIHVATNS</sequence>
<evidence type="ECO:0000313" key="2">
    <source>
        <dbReference type="EMBL" id="CAK0883199.1"/>
    </source>
</evidence>